<dbReference type="CDD" id="cd14659">
    <property type="entry name" value="Imelysin-like_IPPA"/>
    <property type="match status" value="1"/>
</dbReference>
<dbReference type="InterPro" id="IPR038352">
    <property type="entry name" value="Imelysin_sf"/>
</dbReference>
<dbReference type="Proteomes" id="UP001144805">
    <property type="component" value="Unassembled WGS sequence"/>
</dbReference>
<comment type="subcellular location">
    <subcellularLocation>
        <location evidence="1">Cell envelope</location>
    </subcellularLocation>
</comment>
<comment type="caution">
    <text evidence="5">The sequence shown here is derived from an EMBL/GenBank/DDBJ whole genome shotgun (WGS) entry which is preliminary data.</text>
</comment>
<name>A0A9X3IMV1_9HYPH</name>
<dbReference type="InterPro" id="IPR034984">
    <property type="entry name" value="Imelysin-like_IPPA"/>
</dbReference>
<dbReference type="RefSeq" id="WP_266341171.1">
    <property type="nucleotide sequence ID" value="NZ_JAPKNK010000016.1"/>
</dbReference>
<gene>
    <name evidence="5" type="ORF">OSH07_23610</name>
</gene>
<evidence type="ECO:0000256" key="2">
    <source>
        <dbReference type="ARBA" id="ARBA00022729"/>
    </source>
</evidence>
<proteinExistence type="predicted"/>
<reference evidence="5" key="1">
    <citation type="submission" date="2022-11" db="EMBL/GenBank/DDBJ databases">
        <title>Biodiversity and phylogenetic relationships of bacteria.</title>
        <authorList>
            <person name="Machado R.A.R."/>
            <person name="Bhat A."/>
            <person name="Loulou A."/>
            <person name="Kallel S."/>
        </authorList>
    </citation>
    <scope>NUCLEOTIDE SEQUENCE</scope>
    <source>
        <strain evidence="5">K-TC2</strain>
    </source>
</reference>
<evidence type="ECO:0000313" key="5">
    <source>
        <dbReference type="EMBL" id="MCX5572209.1"/>
    </source>
</evidence>
<evidence type="ECO:0000256" key="1">
    <source>
        <dbReference type="ARBA" id="ARBA00004196"/>
    </source>
</evidence>
<dbReference type="Gene3D" id="1.20.1420.20">
    <property type="entry name" value="M75 peptidase, HXXE motif"/>
    <property type="match status" value="1"/>
</dbReference>
<dbReference type="Pfam" id="PF09375">
    <property type="entry name" value="Peptidase_M75"/>
    <property type="match status" value="1"/>
</dbReference>
<protein>
    <submittedName>
        <fullName evidence="5">Imelysin family protein</fullName>
    </submittedName>
</protein>
<accession>A0A9X3IMV1</accession>
<evidence type="ECO:0000259" key="4">
    <source>
        <dbReference type="Pfam" id="PF09375"/>
    </source>
</evidence>
<dbReference type="InterPro" id="IPR018976">
    <property type="entry name" value="Imelysin-like"/>
</dbReference>
<feature type="chain" id="PRO_5040918412" evidence="3">
    <location>
        <begin position="24"/>
        <end position="367"/>
    </location>
</feature>
<feature type="domain" description="Imelysin-like" evidence="4">
    <location>
        <begin position="52"/>
        <end position="342"/>
    </location>
</feature>
<evidence type="ECO:0000256" key="3">
    <source>
        <dbReference type="SAM" id="SignalP"/>
    </source>
</evidence>
<dbReference type="EMBL" id="JAPKNK010000016">
    <property type="protein sequence ID" value="MCX5572209.1"/>
    <property type="molecule type" value="Genomic_DNA"/>
</dbReference>
<evidence type="ECO:0000313" key="6">
    <source>
        <dbReference type="Proteomes" id="UP001144805"/>
    </source>
</evidence>
<dbReference type="GO" id="GO:0030313">
    <property type="term" value="C:cell envelope"/>
    <property type="evidence" value="ECO:0007669"/>
    <property type="project" value="UniProtKB-SubCell"/>
</dbReference>
<keyword evidence="2 3" id="KW-0732">Signal</keyword>
<organism evidence="5 6">
    <name type="scientific">Kaistia nematophila</name>
    <dbReference type="NCBI Taxonomy" id="2994654"/>
    <lineage>
        <taxon>Bacteria</taxon>
        <taxon>Pseudomonadati</taxon>
        <taxon>Pseudomonadota</taxon>
        <taxon>Alphaproteobacteria</taxon>
        <taxon>Hyphomicrobiales</taxon>
        <taxon>Kaistiaceae</taxon>
        <taxon>Kaistia</taxon>
    </lineage>
</organism>
<keyword evidence="6" id="KW-1185">Reference proteome</keyword>
<dbReference type="AlphaFoldDB" id="A0A9X3IMV1"/>
<feature type="signal peptide" evidence="3">
    <location>
        <begin position="1"/>
        <end position="23"/>
    </location>
</feature>
<sequence length="367" mass="39400">MIAITKRLLLMSPLLLAARRALAQSTDAATKPGPSTEALMAVAKKAISGYFIPAYENLQAATGKLVGAMQESCRDPASAPDDKVRAAFTAVLQAWARVDFLRFGPMAEKARLERFSFLPDPHGTGTRQLRQILAKPDPALLEPGAIARKSAAVQGMPAFEALVFGASDDAESAAYRCELALRIAENLNLIASEAVTEWTREGGWRDLMLSPGGANIVYRDATEPLVEILKAVVTGLQQMRDQRLLPALGKSIETAKPGRGAFVKSGESFVYLNASADALDQLVEQSDVFSLTPDQAATLLAATETAMTDFRQSIDVGKPWAEALADPASYARLQHAFDVLKTIEDIFNFRFAEAAGISPGFNALDGD</sequence>